<name>A0AAW1V599_9CUCU</name>
<dbReference type="Proteomes" id="UP001431783">
    <property type="component" value="Unassembled WGS sequence"/>
</dbReference>
<protein>
    <recommendedName>
        <fullName evidence="2">ELM2 domain-containing protein</fullName>
    </recommendedName>
</protein>
<feature type="domain" description="ELM2" evidence="2">
    <location>
        <begin position="29"/>
        <end position="83"/>
    </location>
</feature>
<accession>A0AAW1V599</accession>
<gene>
    <name evidence="3" type="ORF">WA026_019979</name>
</gene>
<dbReference type="AlphaFoldDB" id="A0AAW1V599"/>
<keyword evidence="4" id="KW-1185">Reference proteome</keyword>
<dbReference type="Gene3D" id="4.10.1240.50">
    <property type="match status" value="1"/>
</dbReference>
<proteinExistence type="predicted"/>
<dbReference type="InterPro" id="IPR000949">
    <property type="entry name" value="ELM2_dom"/>
</dbReference>
<evidence type="ECO:0000256" key="1">
    <source>
        <dbReference type="ARBA" id="ARBA00023242"/>
    </source>
</evidence>
<comment type="caution">
    <text evidence="3">The sequence shown here is derived from an EMBL/GenBank/DDBJ whole genome shotgun (WGS) entry which is preliminary data.</text>
</comment>
<evidence type="ECO:0000259" key="2">
    <source>
        <dbReference type="PROSITE" id="PS51156"/>
    </source>
</evidence>
<reference evidence="3 4" key="1">
    <citation type="submission" date="2023-03" db="EMBL/GenBank/DDBJ databases">
        <title>Genome insight into feeding habits of ladybird beetles.</title>
        <authorList>
            <person name="Li H.-S."/>
            <person name="Huang Y.-H."/>
            <person name="Pang H."/>
        </authorList>
    </citation>
    <scope>NUCLEOTIDE SEQUENCE [LARGE SCALE GENOMIC DNA]</scope>
    <source>
        <strain evidence="3">SYSU_2023b</strain>
        <tissue evidence="3">Whole body</tissue>
    </source>
</reference>
<sequence length="83" mass="9943">MNSSKKINNKRRRIDIKPDLEEFNGVKEEFLRVGKEFQAVYPEFQAENERETERLQENAVKVWSPTDTIEDEDLEKHIDFTRS</sequence>
<dbReference type="Pfam" id="PF01448">
    <property type="entry name" value="ELM2"/>
    <property type="match status" value="1"/>
</dbReference>
<evidence type="ECO:0000313" key="4">
    <source>
        <dbReference type="Proteomes" id="UP001431783"/>
    </source>
</evidence>
<dbReference type="PROSITE" id="PS51156">
    <property type="entry name" value="ELM2"/>
    <property type="match status" value="1"/>
</dbReference>
<keyword evidence="1" id="KW-0539">Nucleus</keyword>
<evidence type="ECO:0000313" key="3">
    <source>
        <dbReference type="EMBL" id="KAK9887054.1"/>
    </source>
</evidence>
<dbReference type="EMBL" id="JARQZJ010000104">
    <property type="protein sequence ID" value="KAK9887054.1"/>
    <property type="molecule type" value="Genomic_DNA"/>
</dbReference>
<organism evidence="3 4">
    <name type="scientific">Henosepilachna vigintioctopunctata</name>
    <dbReference type="NCBI Taxonomy" id="420089"/>
    <lineage>
        <taxon>Eukaryota</taxon>
        <taxon>Metazoa</taxon>
        <taxon>Ecdysozoa</taxon>
        <taxon>Arthropoda</taxon>
        <taxon>Hexapoda</taxon>
        <taxon>Insecta</taxon>
        <taxon>Pterygota</taxon>
        <taxon>Neoptera</taxon>
        <taxon>Endopterygota</taxon>
        <taxon>Coleoptera</taxon>
        <taxon>Polyphaga</taxon>
        <taxon>Cucujiformia</taxon>
        <taxon>Coccinelloidea</taxon>
        <taxon>Coccinellidae</taxon>
        <taxon>Epilachninae</taxon>
        <taxon>Epilachnini</taxon>
        <taxon>Henosepilachna</taxon>
    </lineage>
</organism>